<accession>A0A9J5W643</accession>
<protein>
    <submittedName>
        <fullName evidence="1">Uncharacterized protein</fullName>
    </submittedName>
</protein>
<name>A0A9J5W643_SOLCO</name>
<organism evidence="1 2">
    <name type="scientific">Solanum commersonii</name>
    <name type="common">Commerson's wild potato</name>
    <name type="synonym">Commerson's nightshade</name>
    <dbReference type="NCBI Taxonomy" id="4109"/>
    <lineage>
        <taxon>Eukaryota</taxon>
        <taxon>Viridiplantae</taxon>
        <taxon>Streptophyta</taxon>
        <taxon>Embryophyta</taxon>
        <taxon>Tracheophyta</taxon>
        <taxon>Spermatophyta</taxon>
        <taxon>Magnoliopsida</taxon>
        <taxon>eudicotyledons</taxon>
        <taxon>Gunneridae</taxon>
        <taxon>Pentapetalae</taxon>
        <taxon>asterids</taxon>
        <taxon>lamiids</taxon>
        <taxon>Solanales</taxon>
        <taxon>Solanaceae</taxon>
        <taxon>Solanoideae</taxon>
        <taxon>Solaneae</taxon>
        <taxon>Solanum</taxon>
    </lineage>
</organism>
<dbReference type="EMBL" id="JACXVP010000012">
    <property type="protein sequence ID" value="KAG5570986.1"/>
    <property type="molecule type" value="Genomic_DNA"/>
</dbReference>
<feature type="non-terminal residue" evidence="1">
    <location>
        <position position="1"/>
    </location>
</feature>
<sequence>RRAEFKRQRLLKHSNNTISSSQVDRHASARFDSSGCISTFEIGSISRRYDEAKKMSSPLVTSNRGTSLFAKLILHLSSAHNSITIYHLKKVPDCKFCGEFFFEYESPGFSCDNGSIKLISHQMPMELSNLFLGNTEECKHFRTYSLT</sequence>
<dbReference type="AlphaFoldDB" id="A0A9J5W643"/>
<evidence type="ECO:0000313" key="1">
    <source>
        <dbReference type="EMBL" id="KAG5570986.1"/>
    </source>
</evidence>
<keyword evidence="2" id="KW-1185">Reference proteome</keyword>
<gene>
    <name evidence="1" type="ORF">H5410_060752</name>
</gene>
<evidence type="ECO:0000313" key="2">
    <source>
        <dbReference type="Proteomes" id="UP000824120"/>
    </source>
</evidence>
<comment type="caution">
    <text evidence="1">The sequence shown here is derived from an EMBL/GenBank/DDBJ whole genome shotgun (WGS) entry which is preliminary data.</text>
</comment>
<dbReference type="Proteomes" id="UP000824120">
    <property type="component" value="Chromosome 12"/>
</dbReference>
<reference evidence="1 2" key="1">
    <citation type="submission" date="2020-09" db="EMBL/GenBank/DDBJ databases">
        <title>De no assembly of potato wild relative species, Solanum commersonii.</title>
        <authorList>
            <person name="Cho K."/>
        </authorList>
    </citation>
    <scope>NUCLEOTIDE SEQUENCE [LARGE SCALE GENOMIC DNA]</scope>
    <source>
        <strain evidence="1">LZ3.2</strain>
        <tissue evidence="1">Leaf</tissue>
    </source>
</reference>
<dbReference type="OrthoDB" id="1930928at2759"/>
<proteinExistence type="predicted"/>